<dbReference type="Pfam" id="PF22953">
    <property type="entry name" value="SpnB_Rossmann"/>
    <property type="match status" value="1"/>
</dbReference>
<keyword evidence="2" id="KW-0596">Phosphopantetheine</keyword>
<dbReference type="GO" id="GO:0004315">
    <property type="term" value="F:3-oxoacyl-[acyl-carrier-protein] synthase activity"/>
    <property type="evidence" value="ECO:0007669"/>
    <property type="project" value="InterPro"/>
</dbReference>
<dbReference type="Pfam" id="PF16197">
    <property type="entry name" value="KAsynt_C_assoc"/>
    <property type="match status" value="2"/>
</dbReference>
<evidence type="ECO:0000313" key="13">
    <source>
        <dbReference type="EMBL" id="ACN69988.1"/>
    </source>
</evidence>
<dbReference type="FunFam" id="3.90.180.10:FF:000032">
    <property type="entry name" value="Probable polyketide synthase pks1"/>
    <property type="match status" value="1"/>
</dbReference>
<evidence type="ECO:0000259" key="12">
    <source>
        <dbReference type="PROSITE" id="PS52019"/>
    </source>
</evidence>
<feature type="active site" description="Proton donor; for dehydratase activity" evidence="8">
    <location>
        <position position="3740"/>
    </location>
</feature>
<dbReference type="InterPro" id="IPR050091">
    <property type="entry name" value="PKS_NRPS_Biosynth_Enz"/>
</dbReference>
<feature type="compositionally biased region" description="Low complexity" evidence="9">
    <location>
        <begin position="931"/>
        <end position="977"/>
    </location>
</feature>
<dbReference type="Pfam" id="PF00550">
    <property type="entry name" value="PP-binding"/>
    <property type="match status" value="3"/>
</dbReference>
<dbReference type="GO" id="GO:0031177">
    <property type="term" value="F:phosphopantetheine binding"/>
    <property type="evidence" value="ECO:0007669"/>
    <property type="project" value="InterPro"/>
</dbReference>
<evidence type="ECO:0000256" key="8">
    <source>
        <dbReference type="PROSITE-ProRule" id="PRU01363"/>
    </source>
</evidence>
<keyword evidence="3" id="KW-0597">Phosphoprotein</keyword>
<dbReference type="InterPro" id="IPR032821">
    <property type="entry name" value="PKS_assoc"/>
</dbReference>
<dbReference type="SMART" id="SM00829">
    <property type="entry name" value="PKS_ER"/>
    <property type="match status" value="1"/>
</dbReference>
<feature type="region of interest" description="Disordered" evidence="9">
    <location>
        <begin position="4702"/>
        <end position="4779"/>
    </location>
</feature>
<proteinExistence type="predicted"/>
<dbReference type="SUPFAM" id="SSF51735">
    <property type="entry name" value="NAD(P)-binding Rossmann-fold domains"/>
    <property type="match status" value="5"/>
</dbReference>
<dbReference type="PROSITE" id="PS00012">
    <property type="entry name" value="PHOSPHOPANTETHEINE"/>
    <property type="match status" value="2"/>
</dbReference>
<dbReference type="FunFam" id="1.10.1200.10:FF:000007">
    <property type="entry name" value="Probable polyketide synthase pks17"/>
    <property type="match status" value="2"/>
</dbReference>
<dbReference type="GO" id="GO:0004312">
    <property type="term" value="F:fatty acid synthase activity"/>
    <property type="evidence" value="ECO:0007669"/>
    <property type="project" value="TreeGrafter"/>
</dbReference>
<evidence type="ECO:0000256" key="5">
    <source>
        <dbReference type="ARBA" id="ARBA00023194"/>
    </source>
</evidence>
<feature type="domain" description="PKS/mFAS DH" evidence="12">
    <location>
        <begin position="3545"/>
        <end position="3816"/>
    </location>
</feature>
<reference evidence="13" key="1">
    <citation type="journal article" date="2009" name="ChemBioChem">
        <title>Analysis of the indanomycin biosynthetic gene cluster from Streptomyces antibioticus NRRL 8167.</title>
        <authorList>
            <person name="Kelly W.L."/>
            <person name="Li C."/>
            <person name="Roege K.E."/>
        </authorList>
    </citation>
    <scope>NUCLEOTIDE SEQUENCE</scope>
    <source>
        <strain evidence="13">NRRL8167</strain>
    </source>
</reference>
<feature type="compositionally biased region" description="Polar residues" evidence="9">
    <location>
        <begin position="420"/>
        <end position="431"/>
    </location>
</feature>
<dbReference type="Gene3D" id="3.90.180.10">
    <property type="entry name" value="Medium-chain alcohol dehydrogenases, catalytic domain"/>
    <property type="match status" value="1"/>
</dbReference>
<dbReference type="FunFam" id="3.40.47.10:FF:000019">
    <property type="entry name" value="Polyketide synthase type I"/>
    <property type="match status" value="2"/>
</dbReference>
<dbReference type="InterPro" id="IPR049551">
    <property type="entry name" value="PKS_DH_C"/>
</dbReference>
<dbReference type="InterPro" id="IPR011032">
    <property type="entry name" value="GroES-like_sf"/>
</dbReference>
<feature type="compositionally biased region" description="Polar residues" evidence="9">
    <location>
        <begin position="4750"/>
        <end position="4762"/>
    </location>
</feature>
<dbReference type="SUPFAM" id="SSF55048">
    <property type="entry name" value="Probable ACP-binding domain of malonyl-CoA ACP transacylase"/>
    <property type="match status" value="3"/>
</dbReference>
<dbReference type="InterPro" id="IPR020615">
    <property type="entry name" value="Thiolase_acyl_enz_int_AS"/>
</dbReference>
<evidence type="ECO:0000259" key="10">
    <source>
        <dbReference type="PROSITE" id="PS50075"/>
    </source>
</evidence>
<dbReference type="InterPro" id="IPR009081">
    <property type="entry name" value="PP-bd_ACP"/>
</dbReference>
<keyword evidence="5" id="KW-0045">Antibiotic biosynthesis</keyword>
<feature type="compositionally biased region" description="Acidic residues" evidence="9">
    <location>
        <begin position="2517"/>
        <end position="2532"/>
    </location>
</feature>
<dbReference type="InterPro" id="IPR016035">
    <property type="entry name" value="Acyl_Trfase/lysoPLipase"/>
</dbReference>
<dbReference type="InterPro" id="IPR049552">
    <property type="entry name" value="PKS_DH_N"/>
</dbReference>
<dbReference type="InterPro" id="IPR016036">
    <property type="entry name" value="Malonyl_transacylase_ACP-bd"/>
</dbReference>
<dbReference type="PROSITE" id="PS00098">
    <property type="entry name" value="THIOLASE_1"/>
    <property type="match status" value="1"/>
</dbReference>
<dbReference type="SUPFAM" id="SSF52151">
    <property type="entry name" value="FabD/lysophospholipase-like"/>
    <property type="match status" value="3"/>
</dbReference>
<feature type="domain" description="Carrier" evidence="10">
    <location>
        <begin position="2548"/>
        <end position="2623"/>
    </location>
</feature>
<feature type="domain" description="Ketosynthase family 3 (KS3)" evidence="11">
    <location>
        <begin position="12"/>
        <end position="456"/>
    </location>
</feature>
<dbReference type="CDD" id="cd05195">
    <property type="entry name" value="enoyl_red"/>
    <property type="match status" value="1"/>
</dbReference>
<feature type="domain" description="Ketosynthase family 3 (KS3)" evidence="11">
    <location>
        <begin position="1088"/>
        <end position="1506"/>
    </location>
</feature>
<dbReference type="CDD" id="cd00833">
    <property type="entry name" value="PKS"/>
    <property type="match status" value="3"/>
</dbReference>
<feature type="region of interest" description="Disordered" evidence="9">
    <location>
        <begin position="2625"/>
        <end position="2648"/>
    </location>
</feature>
<evidence type="ECO:0000256" key="4">
    <source>
        <dbReference type="ARBA" id="ARBA00022679"/>
    </source>
</evidence>
<evidence type="ECO:0000256" key="3">
    <source>
        <dbReference type="ARBA" id="ARBA00022553"/>
    </source>
</evidence>
<dbReference type="InterPro" id="IPR055123">
    <property type="entry name" value="SpnB-like_Rossmann"/>
</dbReference>
<dbReference type="Gene3D" id="3.40.50.720">
    <property type="entry name" value="NAD(P)-binding Rossmann-like Domain"/>
    <property type="match status" value="2"/>
</dbReference>
<feature type="domain" description="Carrier" evidence="10">
    <location>
        <begin position="4623"/>
        <end position="4698"/>
    </location>
</feature>
<feature type="domain" description="Ketosynthase family 3 (KS3)" evidence="11">
    <location>
        <begin position="2648"/>
        <end position="3074"/>
    </location>
</feature>
<dbReference type="SUPFAM" id="SSF47336">
    <property type="entry name" value="ACP-like"/>
    <property type="match status" value="3"/>
</dbReference>
<dbReference type="SMART" id="SM00826">
    <property type="entry name" value="PKS_DH"/>
    <property type="match status" value="1"/>
</dbReference>
<dbReference type="FunFam" id="3.40.366.10:FF:000002">
    <property type="entry name" value="Probable polyketide synthase 2"/>
    <property type="match status" value="2"/>
</dbReference>
<dbReference type="SMART" id="SM00822">
    <property type="entry name" value="PKS_KR"/>
    <property type="match status" value="2"/>
</dbReference>
<dbReference type="InterPro" id="IPR020841">
    <property type="entry name" value="PKS_Beta-ketoAc_synthase_dom"/>
</dbReference>
<dbReference type="SMART" id="SM00825">
    <property type="entry name" value="PKS_KS"/>
    <property type="match status" value="3"/>
</dbReference>
<dbReference type="InterPro" id="IPR014031">
    <property type="entry name" value="Ketoacyl_synth_C"/>
</dbReference>
<dbReference type="InterPro" id="IPR002364">
    <property type="entry name" value="Quin_OxRdtase/zeta-crystal_CS"/>
</dbReference>
<dbReference type="Pfam" id="PF00698">
    <property type="entry name" value="Acyl_transf_1"/>
    <property type="match status" value="3"/>
</dbReference>
<dbReference type="Pfam" id="PF18369">
    <property type="entry name" value="PKS_DE"/>
    <property type="match status" value="1"/>
</dbReference>
<dbReference type="InterPro" id="IPR014030">
    <property type="entry name" value="Ketoacyl_synth_N"/>
</dbReference>
<dbReference type="InterPro" id="IPR042104">
    <property type="entry name" value="PKS_dehydratase_sf"/>
</dbReference>
<sequence length="4779" mass="501672">MVASPDVTFPPAEPIAVVGVGCRLPGGVRDLGSLGRMLRSGGTVLEEVPEDRWGRDLHDAAEQDAPGTITHHVGAFLEDVDRFDAPYFGITPREAAAIDPQQRLLMEVASEAMADSGRARQDWRGTRTGVYVGLLANDYHLLHARSLGPQGVSPHYITGMEFSFAAGRLAYTFDLRGPAVAVNSACSSSLYAVHQACQSLRAGDIDTALAGGVSLLLSPEISVFMSRIGAFSPSGRCRPFDAEADGIVRGEGCGVVVLKRLADALADGDRVHAVIRGSAVNNDGSSVGLTAPNASAQAAVVRSALAAARVGTDGVDYVEAHGTGTPLGDMIELGTLSEVYGAGRGDALPLVVGSHKAVFGHTDAAAGITGLIKSIWILGAGHVPAQPGIDELTPAVDWDAGGIAVSLAGTDLTAPGRETASGQEASGQETASARPLRAGVSAFGLSGTNVHLIAEAPPRQEAPTDAPADGPTGRPHVLLVSAPRPEGLVEQVARMREQLSRDDVPLTDLVASAATRRTHEDHRYAAVGTDRETLIEALDAVTGPADLEDLPDGAYADRLDPAGEPAPVFVYSGQGSQWAGMAADLYGTDPDVTDTLDECDALIRTEASWSLLDELRRTDDSGLDRTDLAQPAIFAVQVALTRWLTRRGITPTAVIGHSVGEIAAAHTAGVLPLPDAVRLIVRRGRILQDTAGTGRMLAVQGDPGTVADLLDGSGLPAVVAAINGPASVVVAGPDDAVTEAQRLLEGHGLRCRRTRVDYPFHSPLVAECGPRLRDALAGLTPARPTLRLLSSVDPDTDVGPLDAAYWARNITEPVRLWPAVDRLLAEDEAHTLLEIGPHPVLLQPLADAARRRGLHRPVLSTLRRDEPGAVALHRTLARLHVTGTGVDWTTATGRPHRFRDLPLPSWGGDRYWLPGVERGHHEPMRDRDAHPAVTEPPTTAPTGGTPARTTTAPTHETPGTTAPTGGTPAPAAATAPADLPPPATAARSSARTVHRIDAVVREVLGLGPDQPLPRRRGLFEQGLDSLTAVTLGKRLEEAFAVRLPSTVVFEHPSIQALAAHLAEATAAEPARHPSPEETPAPAAASADDDAVAVIGMSCRLPGASSPEEFWSLLTEGRNAVAAPPPGRRDDPIWDEAGPDVPTDGGYLADVSGFDAAFFHISPREAASLDPQQRLTLEVAWEALEDSGYPAAALLERQAGVYVGLNTADYHELLTRDMANIDLYYGTGNTFAASAGRLSYFLGLHGPSLAVDTACSASLTAVHLACQGLRAGDCEIALVGGANVIASPTVSVAMSAGGALAPDGRCKTFDEAADGYGRGEGAVMLILKPLAAARRDGDRVYALLRGSAVNQDGDSGGFTVPSASAQSALIRQALDRAGWEPREVDYVEAHGTGTPLGDPIEIHGLADALGPGRDAGNPLLVGSAKANIGHLEAAAGITGLLKVVLSVHHGEIPPHLVDRPSSRIDWDALPVRLTTGRSPWPDRDRPRRAGVSSFGFSGSNAHVLVEQAPHTADVPPAAEPADPPLALLPWVVSARGAAALRGQAARLARFVAAHPGLDPVDATYSLATTRSLLEHRAVVLARPGDQDTVRTALTALADGGSADDVISAGASGEGLTAFLFSGQGSQRVGMGRQLYDRFPVFATALDEALAQLDRDGNGALRDILFAEPGTDAARLLDRTEYTQSALFAVESALFRLLASWGLEPDYLMGHSIGELAAAHAAGVLSLSDAARLVTARGRLMQALPEGGAMIAVAAPEAEVADALAASGHRDRLDIAAVNGRSSTVLSGDEEAAAALAAVLAARGHKTKRLRVSHAFHSPHMDAMLDDFREVAESVTYHAPHLPVISNVTGRLAEPGELCSADYWVRHVRAAVRFADGVRELDRLGVTTFLELGPDGVLAALSEESLDERPDAVAVPLLRKDRPEDEAIITAVATAFVHGVKVNWQALLPRGRRVPLPTYAFQRRRHWLRRPEAPTAARPGPDRPEARFWAAVDQGDRTELARALGLPEDGPSALDDLLPTLSAWRQGNRERTVLDSWRYRVVWRPAPDTEPAPVTGTWLVLTSTHTADHPWTQHAVDALAERGAHVVHLPVDPARADRTALADLLTGATGDRPERGGVLSLLALDETPHPEHPDLAAGVTATLTLAQALGDADIDLPLWCVTQGAVTVGGTDLVRRPEQAQIWGLGRVVGLEHPHRWGGLVDLPEQPDPHAVRHLCAALGARGPEDQLAVRATGTLVRRLVRAPLADTPAPRPWKPRGTVLVVGGTGALGGHLAHWLADHGAERLVLTGRRGSDAPGAAELRAELEAKGVLVTIAACDATDREALATVIERLRADGPPLRAVLHTAVVADVGPLTETTVDRYAQAVRAKVVGGRNLDALLDTDELDAFVLFSSIAGVWGSGDEGPYAAANAYLDALAERRRAGGLPATSVAWGIWDAFNDRDEDTSMRELLTRRSIRQGLPRLDPRLAFQALRQALDHDETNVVVSDVTWERFAALFTMARPRPLLDEIPEARLVTTDENPDPSDTDTGTDDGSELIRRLTGLPEAGQERLLLDVVCAQAASVLGHGSTEDLDTERPFRDLGFDSLTAVELRRRLNQATGLRLPPSLVFDHPSPVALARHLRTELTAGQPHQDERPPSPTAKAAPPDQEDDPIAIVGMACRLPGAIRSPEDLWQTVADGRDIVAGLPTDRGWDLERLYDADMDAPGKSYVRHGAFLENAGDFDADFFGIAPREALAMDPQQRLLLETAWEAMERAGVTPASLRGTQVGVFVGAGADGYATAENRVPEEAEGFAVTGSAGSVMSGRIAYTFGLEGPAVTVDTACSSSLVALHLASQALRAGECSMTLAGGVSLLASPKGLVEFSRLRALAPDGRSKAFSAAADGTGWGEGVGMLLLERLSDARRNGHRVLAVVRGSAVNQDGASNGLTAPNGPSQQRVIRAALANAGLTPGDVDAVEAHGTGTALGDPIEAQALLATYGQGRPEGRPLLLGSIKSNVAHPQAAAGVTGVIKMVMALRNGVLPKTLHAEEPSPHVDWSAGDVELLTEAREWPQVERPWRAGVSSFGMSGTNAHVIVEQAPESSVEEVGERVPVGVVPWVVSARSAEGLAGQAERLLELIDRRPELDPVDVGFSLAVSRSVLERRAVVLGRGREDLTAGLEALVSGEPSAGVVSGVGDVRGRVVFVFPGQGSQWVGMAVELLESSVVFGDVFAECDRVLGALTGWSVVDVVRGVVGAPSLERIEVLQPVLFAVQVSLARLWGSVGVVPAAVVGHSQGEVAAAYVAGALSLEDAARVVVRRSDLFARELVGRGAVASVALGAVEVEERLAGWGGRLSVAGRNGPAAVTVAGEVAALEEFVASCRGEGVRARVLGSTVASHSVQVDALRERIVELFADIVPRASRVPMYSTVTGRVIDTVGLDAGYWFDNARRPVDYEGAVRALVADGFRFFVEASAHPVLTVGTQATCEDVGVEVVAVGSLRRGEGGLGRFVASVAEAFTRGLVVDWAGLLAGGRRVELPTYAFQRRRFWLEDAAVAGGDAGVWGLAAAEHPLLGAAVHLADGEGVVLTGRVSLRTHPWLVDHAVAGTVLLPGTAFVELAIRAGDEAGCGRLDELTLEAPLVVPEDRSVSIQVRVGAEDEAGLRRVSVHSLTGEGQDWVRHADGVLAPDDTAEVFDLAVWPPADAEPVPLEGFYEGLTESGYGYGPVFQGLRAAWRRGEELFAEVSLPEDVADGASGFGLHPALLDAALHVGLTDAGQAGRVRLPFVWSGVTLFAQGASSVRVRLLPTGEDSVSVQVADVEGTPVASADAVVTRLAVPGQFSHPSSGEQDSLFRIDWTPLKPGDEVSPDRWTVLDEGAAGPDAESLPEFVVLPCGTGASEPASGASGGLTHAVRQATAGMLTFLQQWLSEERCTDSRLVVVTRGALGATPGDAVPDLAHAPVWGLVRSAQTENPGRFVLVDLEAGTDADAALAEVLPRVLGSGEPQVVVRAGRVLAARLTRSTTARSSTDGALVPPVGTSWRLDLTTPGTLENLRLVPCTPEPLGPLDVRIAVRAAGLNFRDVLIALGMYPDPGAMGGEAAGVVTEVGSEVTGLEPGDRVMGIVPLSFGPDAVTDSRTVVRIPEGWTFEQAASVPVAFVTAYYGLVDLAGVRAGESVLVHAAAGGVGMAAVQLARHLGAEVFGTASPAKWDTLRAGGLDDGHIASSRTLDFEDTFRTATGGRGVDVVLNSLAGEFVDASLRLLPRGGRFVEMGKADIRDAEQVAAEHSGVAYRFYEMMEAGPQRTQEILREIVALFERGVLTQLPVTAWDVRRAAEAFRFVSQARHIGKNVLTMPPVWDPDGTVLITGGTGALGALVAQHVVAEHGIRHLLLAGRRGVEAPGARELLAELEAAGADVSVVACDVADRDAVAELVAKVPSEHPLTAVVHTAGVLADGTIAALDAERVDTVMRPKVDAVLNLHEATRDLDLAGFVLFSSASGALGSPGQGNYAAANSFLDAFAHHRRVQGLPAVSLAWGLWAEASGMTGEFKGDDVARISRSGLAPLTNAQGMALLDTSLTLDEALLVPVRLDPAGLRAQAGAGTVPSLLRGLVRTPGRRVATSKAGRSSGQEVSALLQRLVQLSHEDRTRALLDLVRSHAATTLGHAKPDAVEAERGFLDLGFDSLTAVELRNRLNTAVGLRLPATLIFDHPTPAALAHHLRTELVPDEGEATGDAPRFTSDSGAGDEGRSAEETTLAVDDMDIADLIRMAHGELGTTEQQQADASTQFEAPGHNGGPGRSEGQSS</sequence>
<dbReference type="Gene3D" id="1.10.1200.10">
    <property type="entry name" value="ACP-like"/>
    <property type="match status" value="3"/>
</dbReference>
<dbReference type="InterPro" id="IPR020843">
    <property type="entry name" value="ER"/>
</dbReference>
<dbReference type="CDD" id="cd08952">
    <property type="entry name" value="KR_1_SDR_x"/>
    <property type="match status" value="1"/>
</dbReference>
<dbReference type="PROSITE" id="PS50075">
    <property type="entry name" value="CARRIER"/>
    <property type="match status" value="3"/>
</dbReference>
<dbReference type="InterPro" id="IPR018201">
    <property type="entry name" value="Ketoacyl_synth_AS"/>
</dbReference>
<feature type="region of interest" description="Disordered" evidence="9">
    <location>
        <begin position="1064"/>
        <end position="1086"/>
    </location>
</feature>
<keyword evidence="4" id="KW-0808">Transferase</keyword>
<dbReference type="PROSITE" id="PS52019">
    <property type="entry name" value="PKS_MFAS_DH"/>
    <property type="match status" value="1"/>
</dbReference>
<protein>
    <submittedName>
        <fullName evidence="13">Polyketide synthase</fullName>
    </submittedName>
</protein>
<dbReference type="Pfam" id="PF13602">
    <property type="entry name" value="ADH_zinc_N_2"/>
    <property type="match status" value="1"/>
</dbReference>
<accession>C5HV14</accession>
<dbReference type="PROSITE" id="PS01162">
    <property type="entry name" value="QOR_ZETA_CRYSTAL"/>
    <property type="match status" value="1"/>
</dbReference>
<dbReference type="InterPro" id="IPR013968">
    <property type="entry name" value="PKS_KR"/>
</dbReference>
<dbReference type="NCBIfam" id="NF045894">
    <property type="entry name" value="PKS_plus_SDR"/>
    <property type="match status" value="1"/>
</dbReference>
<dbReference type="SUPFAM" id="SSF50129">
    <property type="entry name" value="GroES-like"/>
    <property type="match status" value="1"/>
</dbReference>
<dbReference type="Pfam" id="PF22621">
    <property type="entry name" value="CurL-like_PKS_C"/>
    <property type="match status" value="1"/>
</dbReference>
<evidence type="ECO:0000256" key="1">
    <source>
        <dbReference type="ARBA" id="ARBA00004792"/>
    </source>
</evidence>
<dbReference type="GO" id="GO:0008270">
    <property type="term" value="F:zinc ion binding"/>
    <property type="evidence" value="ECO:0007669"/>
    <property type="project" value="InterPro"/>
</dbReference>
<dbReference type="InterPro" id="IPR049900">
    <property type="entry name" value="PKS_mFAS_DH"/>
</dbReference>
<dbReference type="GO" id="GO:0033068">
    <property type="term" value="P:macrolide biosynthetic process"/>
    <property type="evidence" value="ECO:0007669"/>
    <property type="project" value="UniProtKB-ARBA"/>
</dbReference>
<dbReference type="GO" id="GO:0006633">
    <property type="term" value="P:fatty acid biosynthetic process"/>
    <property type="evidence" value="ECO:0007669"/>
    <property type="project" value="InterPro"/>
</dbReference>
<dbReference type="InterPro" id="IPR020807">
    <property type="entry name" value="PKS_DH"/>
</dbReference>
<organism evidence="13">
    <name type="scientific">Streptomyces antibioticus</name>
    <dbReference type="NCBI Taxonomy" id="1890"/>
    <lineage>
        <taxon>Bacteria</taxon>
        <taxon>Bacillati</taxon>
        <taxon>Actinomycetota</taxon>
        <taxon>Actinomycetes</taxon>
        <taxon>Kitasatosporales</taxon>
        <taxon>Streptomycetaceae</taxon>
        <taxon>Streptomyces</taxon>
    </lineage>
</organism>
<feature type="region of interest" description="Disordered" evidence="9">
    <location>
        <begin position="2512"/>
        <end position="2533"/>
    </location>
</feature>
<dbReference type="InterPro" id="IPR014043">
    <property type="entry name" value="Acyl_transferase_dom"/>
</dbReference>
<dbReference type="SMART" id="SM00827">
    <property type="entry name" value="PKS_AT"/>
    <property type="match status" value="3"/>
</dbReference>
<feature type="domain" description="Carrier" evidence="10">
    <location>
        <begin position="990"/>
        <end position="1065"/>
    </location>
</feature>
<dbReference type="Pfam" id="PF08240">
    <property type="entry name" value="ADH_N"/>
    <property type="match status" value="1"/>
</dbReference>
<feature type="region of interest" description="C-terminal hotdog fold" evidence="8">
    <location>
        <begin position="3679"/>
        <end position="3816"/>
    </location>
</feature>
<dbReference type="Gene3D" id="3.30.70.3290">
    <property type="match status" value="3"/>
</dbReference>
<dbReference type="Pfam" id="PF14765">
    <property type="entry name" value="PS-DH"/>
    <property type="match status" value="1"/>
</dbReference>
<gene>
    <name evidence="13" type="primary">idmL</name>
</gene>
<name>C5HV14_STRAT</name>
<dbReference type="EMBL" id="FJ545274">
    <property type="protein sequence ID" value="ACN69988.1"/>
    <property type="molecule type" value="Genomic_DNA"/>
</dbReference>
<dbReference type="Gene3D" id="3.40.47.10">
    <property type="match status" value="3"/>
</dbReference>
<dbReference type="InterPro" id="IPR036736">
    <property type="entry name" value="ACP-like_sf"/>
</dbReference>
<dbReference type="InterPro" id="IPR001227">
    <property type="entry name" value="Ac_transferase_dom_sf"/>
</dbReference>
<dbReference type="InterPro" id="IPR041618">
    <property type="entry name" value="PKS_DE"/>
</dbReference>
<dbReference type="InterPro" id="IPR036291">
    <property type="entry name" value="NAD(P)-bd_dom_sf"/>
</dbReference>
<dbReference type="InterPro" id="IPR057326">
    <property type="entry name" value="KR_dom"/>
</dbReference>
<keyword evidence="7" id="KW-0012">Acyltransferase</keyword>
<dbReference type="SMART" id="SM01294">
    <property type="entry name" value="PKS_PP_betabranch"/>
    <property type="match status" value="3"/>
</dbReference>
<evidence type="ECO:0000256" key="6">
    <source>
        <dbReference type="ARBA" id="ARBA00023268"/>
    </source>
</evidence>
<dbReference type="Pfam" id="PF21089">
    <property type="entry name" value="PKS_DH_N"/>
    <property type="match status" value="1"/>
</dbReference>
<feature type="compositionally biased region" description="Basic and acidic residues" evidence="9">
    <location>
        <begin position="917"/>
        <end position="930"/>
    </location>
</feature>
<dbReference type="InterPro" id="IPR006162">
    <property type="entry name" value="Ppantetheine_attach_site"/>
</dbReference>
<dbReference type="CDD" id="cd08956">
    <property type="entry name" value="KR_3_FAS_SDR_x"/>
    <property type="match status" value="1"/>
</dbReference>
<dbReference type="PROSITE" id="PS52004">
    <property type="entry name" value="KS3_2"/>
    <property type="match status" value="3"/>
</dbReference>
<dbReference type="InterPro" id="IPR013154">
    <property type="entry name" value="ADH-like_N"/>
</dbReference>
<dbReference type="PANTHER" id="PTHR43775:SF51">
    <property type="entry name" value="INACTIVE PHENOLPHTHIOCEROL SYNTHESIS POLYKETIDE SYNTHASE TYPE I PKS1-RELATED"/>
    <property type="match status" value="1"/>
</dbReference>
<feature type="region of interest" description="Disordered" evidence="9">
    <location>
        <begin position="1119"/>
        <end position="1140"/>
    </location>
</feature>
<dbReference type="GO" id="GO:0016491">
    <property type="term" value="F:oxidoreductase activity"/>
    <property type="evidence" value="ECO:0007669"/>
    <property type="project" value="InterPro"/>
</dbReference>
<evidence type="ECO:0000256" key="2">
    <source>
        <dbReference type="ARBA" id="ARBA00022450"/>
    </source>
</evidence>
<dbReference type="InterPro" id="IPR016039">
    <property type="entry name" value="Thiolase-like"/>
</dbReference>
<dbReference type="Gene3D" id="3.40.50.11460">
    <property type="match status" value="1"/>
</dbReference>
<evidence type="ECO:0000256" key="9">
    <source>
        <dbReference type="SAM" id="MobiDB-lite"/>
    </source>
</evidence>
<feature type="active site" description="Proton acceptor; for dehydratase activity" evidence="8">
    <location>
        <position position="3577"/>
    </location>
</feature>
<keyword evidence="6" id="KW-0511">Multifunctional enzyme</keyword>
<evidence type="ECO:0000256" key="7">
    <source>
        <dbReference type="ARBA" id="ARBA00023315"/>
    </source>
</evidence>
<dbReference type="FunFam" id="3.40.50.720:FF:000209">
    <property type="entry name" value="Polyketide synthase Pks12"/>
    <property type="match status" value="1"/>
</dbReference>
<feature type="region of interest" description="Disordered" evidence="9">
    <location>
        <begin position="414"/>
        <end position="435"/>
    </location>
</feature>
<feature type="region of interest" description="Disordered" evidence="9">
    <location>
        <begin position="917"/>
        <end position="990"/>
    </location>
</feature>
<dbReference type="PROSITE" id="PS00606">
    <property type="entry name" value="KS3_1"/>
    <property type="match status" value="3"/>
</dbReference>
<dbReference type="Gene3D" id="3.40.366.10">
    <property type="entry name" value="Malonyl-Coenzyme A Acyl Carrier Protein, domain 2"/>
    <property type="match status" value="3"/>
</dbReference>
<dbReference type="InterPro" id="IPR020806">
    <property type="entry name" value="PKS_PP-bd"/>
</dbReference>
<dbReference type="Pfam" id="PF02801">
    <property type="entry name" value="Ketoacyl-synt_C"/>
    <property type="match status" value="3"/>
</dbReference>
<dbReference type="Pfam" id="PF00109">
    <property type="entry name" value="ketoacyl-synt"/>
    <property type="match status" value="3"/>
</dbReference>
<feature type="region of interest" description="N-terminal hotdog fold" evidence="8">
    <location>
        <begin position="3545"/>
        <end position="3667"/>
    </location>
</feature>
<dbReference type="SUPFAM" id="SSF53901">
    <property type="entry name" value="Thiolase-like"/>
    <property type="match status" value="3"/>
</dbReference>
<comment type="pathway">
    <text evidence="1">Antibiotic biosynthesis.</text>
</comment>
<dbReference type="PANTHER" id="PTHR43775">
    <property type="entry name" value="FATTY ACID SYNTHASE"/>
    <property type="match status" value="1"/>
</dbReference>
<dbReference type="Pfam" id="PF08659">
    <property type="entry name" value="KR"/>
    <property type="match status" value="2"/>
</dbReference>
<evidence type="ECO:0000259" key="11">
    <source>
        <dbReference type="PROSITE" id="PS52004"/>
    </source>
</evidence>
<dbReference type="SMART" id="SM00823">
    <property type="entry name" value="PKS_PP"/>
    <property type="match status" value="3"/>
</dbReference>
<dbReference type="Gene3D" id="3.10.129.110">
    <property type="entry name" value="Polyketide synthase dehydratase"/>
    <property type="match status" value="1"/>
</dbReference>